<gene>
    <name evidence="8" type="ORF">HBA54_08420</name>
</gene>
<accession>A0A967EVX4</accession>
<dbReference type="EMBL" id="JAAQPH010000005">
    <property type="protein sequence ID" value="NIA68614.1"/>
    <property type="molecule type" value="Genomic_DNA"/>
</dbReference>
<dbReference type="InterPro" id="IPR001343">
    <property type="entry name" value="Hemolysn_Ca-bd"/>
</dbReference>
<dbReference type="CDD" id="cd08023">
    <property type="entry name" value="GH16_laminarinase_like"/>
    <property type="match status" value="1"/>
</dbReference>
<dbReference type="PROSITE" id="PS51762">
    <property type="entry name" value="GH16_2"/>
    <property type="match status" value="1"/>
</dbReference>
<dbReference type="Pfam" id="PF08548">
    <property type="entry name" value="Peptidase_M10_C"/>
    <property type="match status" value="1"/>
</dbReference>
<dbReference type="Proteomes" id="UP000761264">
    <property type="component" value="Unassembled WGS sequence"/>
</dbReference>
<evidence type="ECO:0000256" key="2">
    <source>
        <dbReference type="ARBA" id="ARBA00004613"/>
    </source>
</evidence>
<dbReference type="InterPro" id="IPR000757">
    <property type="entry name" value="Beta-glucanase-like"/>
</dbReference>
<dbReference type="Pfam" id="PF00722">
    <property type="entry name" value="Glyco_hydro_16"/>
    <property type="match status" value="1"/>
</dbReference>
<dbReference type="PANTHER" id="PTHR10963">
    <property type="entry name" value="GLYCOSYL HYDROLASE-RELATED"/>
    <property type="match status" value="1"/>
</dbReference>
<dbReference type="GO" id="GO:0005615">
    <property type="term" value="C:extracellular space"/>
    <property type="evidence" value="ECO:0007669"/>
    <property type="project" value="InterPro"/>
</dbReference>
<dbReference type="SUPFAM" id="SSF49899">
    <property type="entry name" value="Concanavalin A-like lectins/glucanases"/>
    <property type="match status" value="1"/>
</dbReference>
<dbReference type="RefSeq" id="WP_167223383.1">
    <property type="nucleotide sequence ID" value="NZ_JAAQPH010000005.1"/>
</dbReference>
<dbReference type="InterPro" id="IPR050546">
    <property type="entry name" value="Glycosyl_Hydrlase_16"/>
</dbReference>
<dbReference type="InterPro" id="IPR018511">
    <property type="entry name" value="Hemolysin-typ_Ca-bd_CS"/>
</dbReference>
<evidence type="ECO:0000313" key="9">
    <source>
        <dbReference type="Proteomes" id="UP000761264"/>
    </source>
</evidence>
<keyword evidence="9" id="KW-1185">Reference proteome</keyword>
<protein>
    <submittedName>
        <fullName evidence="8">Family 16 glycosylhydrolase</fullName>
    </submittedName>
</protein>
<evidence type="ECO:0000256" key="6">
    <source>
        <dbReference type="SAM" id="MobiDB-lite"/>
    </source>
</evidence>
<dbReference type="InterPro" id="IPR013320">
    <property type="entry name" value="ConA-like_dom_sf"/>
</dbReference>
<proteinExistence type="inferred from homology"/>
<reference evidence="8" key="1">
    <citation type="submission" date="2020-03" db="EMBL/GenBank/DDBJ databases">
        <title>Genome of Pelagibius litoralis DSM 21314T.</title>
        <authorList>
            <person name="Wang G."/>
        </authorList>
    </citation>
    <scope>NUCLEOTIDE SEQUENCE</scope>
    <source>
        <strain evidence="8">DSM 21314</strain>
    </source>
</reference>
<dbReference type="GO" id="GO:0005509">
    <property type="term" value="F:calcium ion binding"/>
    <property type="evidence" value="ECO:0007669"/>
    <property type="project" value="InterPro"/>
</dbReference>
<dbReference type="InterPro" id="IPR013858">
    <property type="entry name" value="Peptidase_M10B_C"/>
</dbReference>
<dbReference type="AlphaFoldDB" id="A0A967EVX4"/>
<dbReference type="PROSITE" id="PS00330">
    <property type="entry name" value="HEMOLYSIN_CALCIUM"/>
    <property type="match status" value="1"/>
</dbReference>
<comment type="similarity">
    <text evidence="3">Belongs to the glycosyl hydrolase 16 family.</text>
</comment>
<organism evidence="8 9">
    <name type="scientific">Pelagibius litoralis</name>
    <dbReference type="NCBI Taxonomy" id="374515"/>
    <lineage>
        <taxon>Bacteria</taxon>
        <taxon>Pseudomonadati</taxon>
        <taxon>Pseudomonadota</taxon>
        <taxon>Alphaproteobacteria</taxon>
        <taxon>Rhodospirillales</taxon>
        <taxon>Rhodovibrionaceae</taxon>
        <taxon>Pelagibius</taxon>
    </lineage>
</organism>
<feature type="region of interest" description="Disordered" evidence="6">
    <location>
        <begin position="575"/>
        <end position="606"/>
    </location>
</feature>
<comment type="caution">
    <text evidence="8">The sequence shown here is derived from an EMBL/GenBank/DDBJ whole genome shotgun (WGS) entry which is preliminary data.</text>
</comment>
<keyword evidence="5" id="KW-0677">Repeat</keyword>
<dbReference type="InterPro" id="IPR011049">
    <property type="entry name" value="Serralysin-like_metalloprot_C"/>
</dbReference>
<comment type="cofactor">
    <cofactor evidence="1">
        <name>Ca(2+)</name>
        <dbReference type="ChEBI" id="CHEBI:29108"/>
    </cofactor>
</comment>
<dbReference type="PRINTS" id="PR00313">
    <property type="entry name" value="CABNDNGRPT"/>
</dbReference>
<dbReference type="SUPFAM" id="SSF51120">
    <property type="entry name" value="beta-Roll"/>
    <property type="match status" value="3"/>
</dbReference>
<dbReference type="PANTHER" id="PTHR10963:SF55">
    <property type="entry name" value="GLYCOSIDE HYDROLASE FAMILY 16 PROTEIN"/>
    <property type="match status" value="1"/>
</dbReference>
<evidence type="ECO:0000256" key="3">
    <source>
        <dbReference type="ARBA" id="ARBA00006865"/>
    </source>
</evidence>
<comment type="subcellular location">
    <subcellularLocation>
        <location evidence="2">Secreted</location>
    </subcellularLocation>
</comment>
<keyword evidence="4" id="KW-0964">Secreted</keyword>
<evidence type="ECO:0000256" key="1">
    <source>
        <dbReference type="ARBA" id="ARBA00001913"/>
    </source>
</evidence>
<feature type="compositionally biased region" description="Basic and acidic residues" evidence="6">
    <location>
        <begin position="585"/>
        <end position="595"/>
    </location>
</feature>
<dbReference type="GO" id="GO:0004553">
    <property type="term" value="F:hydrolase activity, hydrolyzing O-glycosyl compounds"/>
    <property type="evidence" value="ECO:0007669"/>
    <property type="project" value="InterPro"/>
</dbReference>
<dbReference type="Pfam" id="PF00353">
    <property type="entry name" value="HemolysinCabind"/>
    <property type="match status" value="4"/>
</dbReference>
<feature type="domain" description="GH16" evidence="7">
    <location>
        <begin position="212"/>
        <end position="461"/>
    </location>
</feature>
<dbReference type="Gene3D" id="2.150.10.10">
    <property type="entry name" value="Serralysin-like metalloprotease, C-terminal"/>
    <property type="match status" value="3"/>
</dbReference>
<evidence type="ECO:0000256" key="5">
    <source>
        <dbReference type="ARBA" id="ARBA00022737"/>
    </source>
</evidence>
<name>A0A967EVX4_9PROT</name>
<sequence length="705" mass="74404">MSTVTNARGIDLSYSAAAVNNFTATDATPQLRGSADNDALWGESVVDVSMYGGAGDDVYHLYSGINRAFESAGNGVDTVRTWMSYRLPENIENLVVTGDGRSAFGNAADNIISGAAGQQTLDGFAGDDVLKGGADSDIFVVTQGNGSDLILDFGSDDLLRLTGYGLSSFSDVRAKATQNGDDLQLNLGDGEVLVLADTSVDQLSADQFQLGLDLSEMTLSFEDDFDSLDLWDGQNGTWDSNYWWGADNGSTLDGNNELQWYIDHDYGPTSDVNPFSVNNGVLTIKAAQASAGTQAEINGYDYTSGMLTSYESFAQTYGYFEIRADMPDSQGLWPSFWMLPADGSWPPELDVVELRGQNPEDLILTAHSIETGTHVIDDRVAKVTDDGGFHTYGVRWDAEDIVWYYDGIEVGRTDTPSDMHDPMYMVFNLAVGGIAGAPAADQATLGQMKVDYVRAYSLDGVAQPPVRDLSGNDTIMGTVEADRLGGGAGDDVLHGKAGNDRLLGQAGDDVLMGNAGLDFFDGGEGTDTADFCYDQVDWKINLTAGTAANSAVTETLVSIENVIGGKGNDTLSGDAGDNVLAGGHGNDRLAGRDGNDSLSGGSGRDTFHFRKMDQAGGDGDDRITDFQKWADVLSFSDLVDSDSDSDIDLNDLTAAISSVTDGGSGGDVTVAFDNGSSVTLAGAGNGNVDSITDLVNDANTQIQVS</sequence>
<evidence type="ECO:0000259" key="7">
    <source>
        <dbReference type="PROSITE" id="PS51762"/>
    </source>
</evidence>
<dbReference type="Gene3D" id="2.60.120.200">
    <property type="match status" value="1"/>
</dbReference>
<evidence type="ECO:0000256" key="4">
    <source>
        <dbReference type="ARBA" id="ARBA00022525"/>
    </source>
</evidence>
<evidence type="ECO:0000313" key="8">
    <source>
        <dbReference type="EMBL" id="NIA68614.1"/>
    </source>
</evidence>
<dbReference type="GO" id="GO:0005975">
    <property type="term" value="P:carbohydrate metabolic process"/>
    <property type="evidence" value="ECO:0007669"/>
    <property type="project" value="InterPro"/>
</dbReference>